<organism evidence="2 3">
    <name type="scientific">Lapillicoccus jejuensis</name>
    <dbReference type="NCBI Taxonomy" id="402171"/>
    <lineage>
        <taxon>Bacteria</taxon>
        <taxon>Bacillati</taxon>
        <taxon>Actinomycetota</taxon>
        <taxon>Actinomycetes</taxon>
        <taxon>Micrococcales</taxon>
        <taxon>Intrasporangiaceae</taxon>
        <taxon>Lapillicoccus</taxon>
    </lineage>
</organism>
<dbReference type="PANTHER" id="PTHR35585">
    <property type="entry name" value="HHE DOMAIN PROTEIN (AFU_ORTHOLOGUE AFUA_4G00730)"/>
    <property type="match status" value="1"/>
</dbReference>
<dbReference type="Pfam" id="PF01814">
    <property type="entry name" value="Hemerythrin"/>
    <property type="match status" value="1"/>
</dbReference>
<sequence>MTLDPAAVPAPVRDRTDLAHDDVVTLLLAQHDRVTDLLGVVAAAHGQARRHAFDELRAFLAVHETAEEMVLRPVTELAGGREVAAARNAEEKESNVVLAQLQHLDLDSVDFERQLVGFTAMVLAHAAAEERDELPIVLAHHDPEERRRLGQRLTAAEAIAPTRPHPSVAGSPVAQWAVGPVASLVDRTRDAIRKVTG</sequence>
<comment type="caution">
    <text evidence="2">The sequence shown here is derived from an EMBL/GenBank/DDBJ whole genome shotgun (WGS) entry which is preliminary data.</text>
</comment>
<evidence type="ECO:0000313" key="3">
    <source>
        <dbReference type="Proteomes" id="UP000317893"/>
    </source>
</evidence>
<feature type="domain" description="Hemerythrin-like" evidence="1">
    <location>
        <begin position="23"/>
        <end position="136"/>
    </location>
</feature>
<dbReference type="RefSeq" id="WP_141847097.1">
    <property type="nucleotide sequence ID" value="NZ_BAAAPR010000017.1"/>
</dbReference>
<reference evidence="2 3" key="1">
    <citation type="submission" date="2019-06" db="EMBL/GenBank/DDBJ databases">
        <title>Sequencing the genomes of 1000 actinobacteria strains.</title>
        <authorList>
            <person name="Klenk H.-P."/>
        </authorList>
    </citation>
    <scope>NUCLEOTIDE SEQUENCE [LARGE SCALE GENOMIC DNA]</scope>
    <source>
        <strain evidence="2 3">DSM 18607</strain>
    </source>
</reference>
<accession>A0A542DXI8</accession>
<dbReference type="EMBL" id="VFMN01000001">
    <property type="protein sequence ID" value="TQJ07811.1"/>
    <property type="molecule type" value="Genomic_DNA"/>
</dbReference>
<protein>
    <submittedName>
        <fullName evidence="2">Hemerythrin HHE cation binding domain-containing protein</fullName>
    </submittedName>
</protein>
<keyword evidence="3" id="KW-1185">Reference proteome</keyword>
<evidence type="ECO:0000259" key="1">
    <source>
        <dbReference type="Pfam" id="PF01814"/>
    </source>
</evidence>
<dbReference type="AlphaFoldDB" id="A0A542DXI8"/>
<dbReference type="OrthoDB" id="3212362at2"/>
<dbReference type="InterPro" id="IPR012312">
    <property type="entry name" value="Hemerythrin-like"/>
</dbReference>
<proteinExistence type="predicted"/>
<evidence type="ECO:0000313" key="2">
    <source>
        <dbReference type="EMBL" id="TQJ07811.1"/>
    </source>
</evidence>
<dbReference type="Proteomes" id="UP000317893">
    <property type="component" value="Unassembled WGS sequence"/>
</dbReference>
<gene>
    <name evidence="2" type="ORF">FB458_0880</name>
</gene>
<name>A0A542DXI8_9MICO</name>
<dbReference type="PANTHER" id="PTHR35585:SF1">
    <property type="entry name" value="HHE DOMAIN PROTEIN (AFU_ORTHOLOGUE AFUA_4G00730)"/>
    <property type="match status" value="1"/>
</dbReference>